<evidence type="ECO:0000256" key="7">
    <source>
        <dbReference type="SAM" id="Coils"/>
    </source>
</evidence>
<comment type="subcellular location">
    <subcellularLocation>
        <location evidence="1">Cell projection</location>
        <location evidence="1">Cilium</location>
    </subcellularLocation>
</comment>
<keyword evidence="5" id="KW-0969">Cilium</keyword>
<evidence type="ECO:0000256" key="1">
    <source>
        <dbReference type="ARBA" id="ARBA00004138"/>
    </source>
</evidence>
<sequence>KLKCDELEKQKKDSDSHCAALEKEKKDIVDYLKHSVLEKEDEAQELSERLESQRQASDQAREALRLQHERLRQELRARIEELTGENGTLATRLAVLEEFQEQKEQLMSNMASLEKQLVSLKEEHKADVHSLEMKALLEKRRLKEMESHAAATAAQLGHLVDQRVPEATRRALRENAEASARCGQLSEQAHALMKENAALRDRKSQLAVDVDILEQMLGELSRKSCVRKKVMEQLTEKCRQLQTELELCRQEHRQLHAKHKLALARTETLRFTEFIEFIRSYRALDSSYPRSRSFKGVQGK</sequence>
<evidence type="ECO:0000256" key="2">
    <source>
        <dbReference type="ARBA" id="ARBA00010841"/>
    </source>
</evidence>
<reference evidence="8" key="2">
    <citation type="submission" date="2025-08" db="UniProtKB">
        <authorList>
            <consortium name="Ensembl"/>
        </authorList>
    </citation>
    <scope>IDENTIFICATION</scope>
</reference>
<dbReference type="InterPro" id="IPR038844">
    <property type="entry name" value="CFAP157"/>
</dbReference>
<comment type="similarity">
    <text evidence="2">Belongs to the CFAP157 family.</text>
</comment>
<feature type="coiled-coil region" evidence="7">
    <location>
        <begin position="231"/>
        <end position="258"/>
    </location>
</feature>
<dbReference type="AlphaFoldDB" id="A0A8D3C012"/>
<evidence type="ECO:0000256" key="5">
    <source>
        <dbReference type="ARBA" id="ARBA00023069"/>
    </source>
</evidence>
<dbReference type="GO" id="GO:0008017">
    <property type="term" value="F:microtubule binding"/>
    <property type="evidence" value="ECO:0007669"/>
    <property type="project" value="TreeGrafter"/>
</dbReference>
<dbReference type="Proteomes" id="UP000694558">
    <property type="component" value="Chromosome 9"/>
</dbReference>
<evidence type="ECO:0000256" key="6">
    <source>
        <dbReference type="ARBA" id="ARBA00023273"/>
    </source>
</evidence>
<keyword evidence="4 7" id="KW-0175">Coiled coil</keyword>
<evidence type="ECO:0000313" key="9">
    <source>
        <dbReference type="Proteomes" id="UP000694558"/>
    </source>
</evidence>
<accession>A0A8D3C012</accession>
<proteinExistence type="inferred from homology"/>
<dbReference type="GeneTree" id="ENSGT00730000111240"/>
<keyword evidence="6" id="KW-0966">Cell projection</keyword>
<dbReference type="PANTHER" id="PTHR31954:SF1">
    <property type="entry name" value="CILIA- AND FLAGELLA-ASSOCIATED PROTEIN 157"/>
    <property type="match status" value="1"/>
</dbReference>
<name>A0A8D3C012_SCOMX</name>
<organism evidence="8 9">
    <name type="scientific">Scophthalmus maximus</name>
    <name type="common">Turbot</name>
    <name type="synonym">Psetta maxima</name>
    <dbReference type="NCBI Taxonomy" id="52904"/>
    <lineage>
        <taxon>Eukaryota</taxon>
        <taxon>Metazoa</taxon>
        <taxon>Chordata</taxon>
        <taxon>Craniata</taxon>
        <taxon>Vertebrata</taxon>
        <taxon>Euteleostomi</taxon>
        <taxon>Actinopterygii</taxon>
        <taxon>Neopterygii</taxon>
        <taxon>Teleostei</taxon>
        <taxon>Neoteleostei</taxon>
        <taxon>Acanthomorphata</taxon>
        <taxon>Carangaria</taxon>
        <taxon>Pleuronectiformes</taxon>
        <taxon>Pleuronectoidei</taxon>
        <taxon>Scophthalmidae</taxon>
        <taxon>Scophthalmus</taxon>
    </lineage>
</organism>
<gene>
    <name evidence="8" type="primary">LOC118313439</name>
</gene>
<dbReference type="GO" id="GO:0036064">
    <property type="term" value="C:ciliary basal body"/>
    <property type="evidence" value="ECO:0007669"/>
    <property type="project" value="TreeGrafter"/>
</dbReference>
<evidence type="ECO:0000256" key="3">
    <source>
        <dbReference type="ARBA" id="ARBA00014087"/>
    </source>
</evidence>
<dbReference type="Ensembl" id="ENSSMAT00000036529.1">
    <property type="protein sequence ID" value="ENSSMAP00000040620.1"/>
    <property type="gene ID" value="ENSSMAG00000013599.2"/>
</dbReference>
<dbReference type="PANTHER" id="PTHR31954">
    <property type="entry name" value="CILIA- AND FLAGELLA-ASSOCIATED PROTEIN 157"/>
    <property type="match status" value="1"/>
</dbReference>
<evidence type="ECO:0000256" key="4">
    <source>
        <dbReference type="ARBA" id="ARBA00023054"/>
    </source>
</evidence>
<feature type="coiled-coil region" evidence="7">
    <location>
        <begin position="4"/>
        <end position="123"/>
    </location>
</feature>
<reference evidence="8" key="1">
    <citation type="submission" date="2023-05" db="EMBL/GenBank/DDBJ databases">
        <title>High-quality long-read genome of Scophthalmus maximus.</title>
        <authorList>
            <person name="Lien S."/>
            <person name="Martinez P."/>
        </authorList>
    </citation>
    <scope>NUCLEOTIDE SEQUENCE [LARGE SCALE GENOMIC DNA]</scope>
</reference>
<dbReference type="GO" id="GO:0007288">
    <property type="term" value="P:sperm axoneme assembly"/>
    <property type="evidence" value="ECO:0007669"/>
    <property type="project" value="TreeGrafter"/>
</dbReference>
<evidence type="ECO:0000313" key="8">
    <source>
        <dbReference type="Ensembl" id="ENSSMAP00000040620.1"/>
    </source>
</evidence>
<protein>
    <recommendedName>
        <fullName evidence="3">Cilia- and flagella-associated protein 157</fullName>
    </recommendedName>
</protein>